<dbReference type="AlphaFoldDB" id="A0A7T4N0U8"/>
<protein>
    <submittedName>
        <fullName evidence="1">Uncharacterized protein</fullName>
    </submittedName>
</protein>
<sequence>MNLSDEHMPAKLEHDLAYYFDKQGVRQEIRAEDLSDVTTRALAAEQNLTDKSGQTELSPRVRNGAVPHFVATGVRGTRNIFEGETDDTHNARVRALLQRLKGARKWQLALGESVAKSTGGFDWKLHDAIELTAYEWGNEVYRIVTKDAIIRHDLFGQALRLDMSANEPWVAIEVIHTHFPEEEAFGAMLDLSERVPFYVLFDFTALRDKFLRVLPESNAIIYREWTYLIHDGQVWKGTKKQDIRTSAALKVHVLDMFRRWDVKF</sequence>
<organism evidence="1 2">
    <name type="scientific">Paraburkholderia ginsengisoli</name>
    <dbReference type="NCBI Taxonomy" id="311231"/>
    <lineage>
        <taxon>Bacteria</taxon>
        <taxon>Pseudomonadati</taxon>
        <taxon>Pseudomonadota</taxon>
        <taxon>Betaproteobacteria</taxon>
        <taxon>Burkholderiales</taxon>
        <taxon>Burkholderiaceae</taxon>
        <taxon>Paraburkholderia</taxon>
    </lineage>
</organism>
<evidence type="ECO:0000313" key="2">
    <source>
        <dbReference type="Proteomes" id="UP000595610"/>
    </source>
</evidence>
<dbReference type="Proteomes" id="UP000595610">
    <property type="component" value="Chromosome 1"/>
</dbReference>
<gene>
    <name evidence="1" type="ORF">I6I06_12690</name>
</gene>
<evidence type="ECO:0000313" key="1">
    <source>
        <dbReference type="EMBL" id="QQC63161.1"/>
    </source>
</evidence>
<name>A0A7T4N0U8_9BURK</name>
<dbReference type="EMBL" id="CP066075">
    <property type="protein sequence ID" value="QQC63161.1"/>
    <property type="molecule type" value="Genomic_DNA"/>
</dbReference>
<dbReference type="KEGG" id="pgis:I6I06_12690"/>
<accession>A0A7T4N0U8</accession>
<keyword evidence="2" id="KW-1185">Reference proteome</keyword>
<dbReference type="RefSeq" id="WP_042326992.1">
    <property type="nucleotide sequence ID" value="NZ_CP066075.1"/>
</dbReference>
<proteinExistence type="predicted"/>
<reference evidence="1 2" key="1">
    <citation type="submission" date="2020-12" db="EMBL/GenBank/DDBJ databases">
        <title>FDA dAtabase for Regulatory Grade micrObial Sequences (FDA-ARGOS): Supporting development and validation of Infectious Disease Dx tests.</title>
        <authorList>
            <person name="Nelson B."/>
            <person name="Plummer A."/>
            <person name="Tallon L."/>
            <person name="Sadzewicz L."/>
            <person name="Zhao X."/>
            <person name="Boylan J."/>
            <person name="Ott S."/>
            <person name="Bowen H."/>
            <person name="Vavikolanu K."/>
            <person name="Mehta A."/>
            <person name="Aluvathingal J."/>
            <person name="Nadendla S."/>
            <person name="Myers T."/>
            <person name="Yan Y."/>
            <person name="Sichtig H."/>
        </authorList>
    </citation>
    <scope>NUCLEOTIDE SEQUENCE [LARGE SCALE GENOMIC DNA]</scope>
    <source>
        <strain evidence="1 2">FDAARGOS_1049</strain>
    </source>
</reference>